<dbReference type="SUPFAM" id="SSF52540">
    <property type="entry name" value="P-loop containing nucleoside triphosphate hydrolases"/>
    <property type="match status" value="1"/>
</dbReference>
<dbReference type="Proteomes" id="UP000245590">
    <property type="component" value="Unassembled WGS sequence"/>
</dbReference>
<dbReference type="InterPro" id="IPR005894">
    <property type="entry name" value="DrrA"/>
</dbReference>
<evidence type="ECO:0000256" key="10">
    <source>
        <dbReference type="SAM" id="MobiDB-lite"/>
    </source>
</evidence>
<evidence type="ECO:0000256" key="2">
    <source>
        <dbReference type="ARBA" id="ARBA00022448"/>
    </source>
</evidence>
<evidence type="ECO:0000256" key="4">
    <source>
        <dbReference type="ARBA" id="ARBA00022741"/>
    </source>
</evidence>
<dbReference type="PROSITE" id="PS50893">
    <property type="entry name" value="ABC_TRANSPORTER_2"/>
    <property type="match status" value="1"/>
</dbReference>
<dbReference type="GO" id="GO:1900753">
    <property type="term" value="P:doxorubicin transport"/>
    <property type="evidence" value="ECO:0007669"/>
    <property type="project" value="InterPro"/>
</dbReference>
<evidence type="ECO:0000256" key="1">
    <source>
        <dbReference type="ARBA" id="ARBA00004413"/>
    </source>
</evidence>
<dbReference type="Pfam" id="PF00005">
    <property type="entry name" value="ABC_tran"/>
    <property type="match status" value="1"/>
</dbReference>
<evidence type="ECO:0000259" key="11">
    <source>
        <dbReference type="PROSITE" id="PS50893"/>
    </source>
</evidence>
<keyword evidence="3" id="KW-1003">Cell membrane</keyword>
<feature type="domain" description="ABC transporter" evidence="11">
    <location>
        <begin position="2"/>
        <end position="233"/>
    </location>
</feature>
<keyword evidence="13" id="KW-1185">Reference proteome</keyword>
<feature type="region of interest" description="Disordered" evidence="10">
    <location>
        <begin position="304"/>
        <end position="327"/>
    </location>
</feature>
<evidence type="ECO:0000256" key="3">
    <source>
        <dbReference type="ARBA" id="ARBA00022475"/>
    </source>
</evidence>
<protein>
    <submittedName>
        <fullName evidence="12">Daunorubicin/doxorubicin resistance ABC transporter ATP-binding protein DrrA</fullName>
    </submittedName>
</protein>
<comment type="subcellular location">
    <subcellularLocation>
        <location evidence="1">Cell membrane</location>
        <topology evidence="1">Peripheral membrane protein</topology>
        <orientation evidence="1">Cytoplasmic side</orientation>
    </subcellularLocation>
</comment>
<evidence type="ECO:0000256" key="6">
    <source>
        <dbReference type="ARBA" id="ARBA00022967"/>
    </source>
</evidence>
<organism evidence="12 13">
    <name type="scientific">Brachybacterium endophyticum</name>
    <dbReference type="NCBI Taxonomy" id="2182385"/>
    <lineage>
        <taxon>Bacteria</taxon>
        <taxon>Bacillati</taxon>
        <taxon>Actinomycetota</taxon>
        <taxon>Actinomycetes</taxon>
        <taxon>Micrococcales</taxon>
        <taxon>Dermabacteraceae</taxon>
        <taxon>Brachybacterium</taxon>
    </lineage>
</organism>
<accession>A0A2U2RHG7</accession>
<dbReference type="RefSeq" id="WP_109276768.1">
    <property type="nucleotide sequence ID" value="NZ_QFKX01000006.1"/>
</dbReference>
<evidence type="ECO:0000256" key="8">
    <source>
        <dbReference type="ARBA" id="ARBA00023251"/>
    </source>
</evidence>
<dbReference type="GO" id="GO:0005886">
    <property type="term" value="C:plasma membrane"/>
    <property type="evidence" value="ECO:0007669"/>
    <property type="project" value="UniProtKB-SubCell"/>
</dbReference>
<comment type="similarity">
    <text evidence="9">Belongs to the ABC transporter superfamily. Drug exporter-1 (DrugE1) (TC 3.A.1.105) family.</text>
</comment>
<dbReference type="InterPro" id="IPR017871">
    <property type="entry name" value="ABC_transporter-like_CS"/>
</dbReference>
<evidence type="ECO:0000313" key="13">
    <source>
        <dbReference type="Proteomes" id="UP000245590"/>
    </source>
</evidence>
<reference evidence="12 13" key="1">
    <citation type="submission" date="2018-05" db="EMBL/GenBank/DDBJ databases">
        <title>Brachybacterium sp. M1HQ-2T, whole genome shotgun sequence.</title>
        <authorList>
            <person name="Tuo L."/>
        </authorList>
    </citation>
    <scope>NUCLEOTIDE SEQUENCE [LARGE SCALE GENOMIC DNA]</scope>
    <source>
        <strain evidence="12 13">M1HQ-2</strain>
    </source>
</reference>
<dbReference type="InterPro" id="IPR003439">
    <property type="entry name" value="ABC_transporter-like_ATP-bd"/>
</dbReference>
<keyword evidence="8" id="KW-0046">Antibiotic resistance</keyword>
<comment type="caution">
    <text evidence="12">The sequence shown here is derived from an EMBL/GenBank/DDBJ whole genome shotgun (WGS) entry which is preliminary data.</text>
</comment>
<dbReference type="FunFam" id="3.40.50.300:FF:000589">
    <property type="entry name" value="ABC transporter, ATP-binding subunit"/>
    <property type="match status" value="1"/>
</dbReference>
<dbReference type="InterPro" id="IPR003593">
    <property type="entry name" value="AAA+_ATPase"/>
</dbReference>
<evidence type="ECO:0000313" key="12">
    <source>
        <dbReference type="EMBL" id="PWH05307.1"/>
    </source>
</evidence>
<evidence type="ECO:0000256" key="7">
    <source>
        <dbReference type="ARBA" id="ARBA00023136"/>
    </source>
</evidence>
<dbReference type="EMBL" id="QFKX01000006">
    <property type="protein sequence ID" value="PWH05307.1"/>
    <property type="molecule type" value="Genomic_DNA"/>
</dbReference>
<dbReference type="PANTHER" id="PTHR42711">
    <property type="entry name" value="ABC TRANSPORTER ATP-BINDING PROTEIN"/>
    <property type="match status" value="1"/>
</dbReference>
<keyword evidence="4" id="KW-0547">Nucleotide-binding</keyword>
<dbReference type="PROSITE" id="PS00211">
    <property type="entry name" value="ABC_TRANSPORTER_1"/>
    <property type="match status" value="1"/>
</dbReference>
<evidence type="ECO:0000256" key="5">
    <source>
        <dbReference type="ARBA" id="ARBA00022840"/>
    </source>
</evidence>
<keyword evidence="5 12" id="KW-0067">ATP-binding</keyword>
<keyword evidence="2" id="KW-0813">Transport</keyword>
<keyword evidence="7" id="KW-0472">Membrane</keyword>
<dbReference type="AlphaFoldDB" id="A0A2U2RHG7"/>
<sequence length="327" mass="34940">MIALHGLVKRFGGRTALDGVDLEVPAGTVHGLLGPNGAGKTTIVRVLTTLLSPDGGDALVAGRSVRSHPDDVRRSLGVSGQYAAVDERLTGFENLRMVARLYGMPRRTAVERARRLLADFRLEDVADTLLAGQYSGGMRRRLDLAGAVIARPPVVILDEPTTGLDPRGRRDTWDAVDSLTADGVTVLLTTQYLEEADRLADSISVIDRGRIVAEGSARTLKSRAGGSRIDVSCTRVDQVRTARTALARHGLEADADDRGHRLTLSTEEGVGGLGRVLRALEEAGIDVEEASLRQPTLDEVFLALTGDQESGGRPSGSRRSPESEPAR</sequence>
<dbReference type="NCBIfam" id="TIGR01188">
    <property type="entry name" value="drrA"/>
    <property type="match status" value="1"/>
</dbReference>
<evidence type="ECO:0000256" key="9">
    <source>
        <dbReference type="ARBA" id="ARBA00049985"/>
    </source>
</evidence>
<dbReference type="Gene3D" id="3.40.50.300">
    <property type="entry name" value="P-loop containing nucleotide triphosphate hydrolases"/>
    <property type="match status" value="1"/>
</dbReference>
<dbReference type="PANTHER" id="PTHR42711:SF19">
    <property type="entry name" value="DOXORUBICIN RESISTANCE ATP-BINDING PROTEIN DRRA"/>
    <property type="match status" value="1"/>
</dbReference>
<dbReference type="GO" id="GO:0005524">
    <property type="term" value="F:ATP binding"/>
    <property type="evidence" value="ECO:0007669"/>
    <property type="project" value="UniProtKB-KW"/>
</dbReference>
<dbReference type="GO" id="GO:0043215">
    <property type="term" value="P:daunorubicin transport"/>
    <property type="evidence" value="ECO:0007669"/>
    <property type="project" value="InterPro"/>
</dbReference>
<dbReference type="InterPro" id="IPR050763">
    <property type="entry name" value="ABC_transporter_ATP-binding"/>
</dbReference>
<dbReference type="GO" id="GO:0016887">
    <property type="term" value="F:ATP hydrolysis activity"/>
    <property type="evidence" value="ECO:0007669"/>
    <property type="project" value="InterPro"/>
</dbReference>
<dbReference type="GO" id="GO:0046677">
    <property type="term" value="P:response to antibiotic"/>
    <property type="evidence" value="ECO:0007669"/>
    <property type="project" value="UniProtKB-KW"/>
</dbReference>
<keyword evidence="6" id="KW-1278">Translocase</keyword>
<dbReference type="SMART" id="SM00382">
    <property type="entry name" value="AAA"/>
    <property type="match status" value="1"/>
</dbReference>
<proteinExistence type="inferred from homology"/>
<gene>
    <name evidence="12" type="ORF">DEO23_14690</name>
</gene>
<dbReference type="InterPro" id="IPR027417">
    <property type="entry name" value="P-loop_NTPase"/>
</dbReference>
<dbReference type="OrthoDB" id="9804819at2"/>
<name>A0A2U2RHG7_9MICO</name>